<comment type="caution">
    <text evidence="2">The sequence shown here is derived from an EMBL/GenBank/DDBJ whole genome shotgun (WGS) entry which is preliminary data.</text>
</comment>
<gene>
    <name evidence="2" type="ORF">ABR189_17340</name>
</gene>
<feature type="compositionally biased region" description="Basic and acidic residues" evidence="1">
    <location>
        <begin position="53"/>
        <end position="72"/>
    </location>
</feature>
<dbReference type="Proteomes" id="UP001549749">
    <property type="component" value="Unassembled WGS sequence"/>
</dbReference>
<sequence length="72" mass="8038">MKNNKQQPAKADIGKQGEKTDKHSTAYKQVKQHPVEILSTDKAANGRNPMHGDLSEKPEKENKTVRDAAKNK</sequence>
<dbReference type="EMBL" id="JBEXAC010000002">
    <property type="protein sequence ID" value="MET6999156.1"/>
    <property type="molecule type" value="Genomic_DNA"/>
</dbReference>
<name>A0ABV2T827_9BACT</name>
<evidence type="ECO:0000313" key="3">
    <source>
        <dbReference type="Proteomes" id="UP001549749"/>
    </source>
</evidence>
<proteinExistence type="predicted"/>
<feature type="compositionally biased region" description="Basic and acidic residues" evidence="1">
    <location>
        <begin position="12"/>
        <end position="24"/>
    </location>
</feature>
<protein>
    <recommendedName>
        <fullName evidence="4">Glycogen biosynthesis protein GlgD</fullName>
    </recommendedName>
</protein>
<evidence type="ECO:0000256" key="1">
    <source>
        <dbReference type="SAM" id="MobiDB-lite"/>
    </source>
</evidence>
<keyword evidence="3" id="KW-1185">Reference proteome</keyword>
<reference evidence="2 3" key="1">
    <citation type="submission" date="2024-06" db="EMBL/GenBank/DDBJ databases">
        <title>Chitinophaga defluvii sp. nov., isolated from municipal sewage.</title>
        <authorList>
            <person name="Zhang L."/>
        </authorList>
    </citation>
    <scope>NUCLEOTIDE SEQUENCE [LARGE SCALE GENOMIC DNA]</scope>
    <source>
        <strain evidence="2 3">H8</strain>
    </source>
</reference>
<dbReference type="RefSeq" id="WP_354661724.1">
    <property type="nucleotide sequence ID" value="NZ_JBEXAC010000002.1"/>
</dbReference>
<organism evidence="2 3">
    <name type="scientific">Chitinophaga defluvii</name>
    <dbReference type="NCBI Taxonomy" id="3163343"/>
    <lineage>
        <taxon>Bacteria</taxon>
        <taxon>Pseudomonadati</taxon>
        <taxon>Bacteroidota</taxon>
        <taxon>Chitinophagia</taxon>
        <taxon>Chitinophagales</taxon>
        <taxon>Chitinophagaceae</taxon>
        <taxon>Chitinophaga</taxon>
    </lineage>
</organism>
<accession>A0ABV2T827</accession>
<evidence type="ECO:0000313" key="2">
    <source>
        <dbReference type="EMBL" id="MET6999156.1"/>
    </source>
</evidence>
<evidence type="ECO:0008006" key="4">
    <source>
        <dbReference type="Google" id="ProtNLM"/>
    </source>
</evidence>
<feature type="region of interest" description="Disordered" evidence="1">
    <location>
        <begin position="1"/>
        <end position="72"/>
    </location>
</feature>